<evidence type="ECO:0000313" key="8">
    <source>
        <dbReference type="Proteomes" id="UP000185657"/>
    </source>
</evidence>
<accession>A0A167IQM2</accession>
<dbReference type="OrthoDB" id="8839922at2"/>
<dbReference type="InterPro" id="IPR000847">
    <property type="entry name" value="LysR_HTH_N"/>
</dbReference>
<dbReference type="Pfam" id="PF03466">
    <property type="entry name" value="LysR_substrate"/>
    <property type="match status" value="1"/>
</dbReference>
<dbReference type="Proteomes" id="UP000185657">
    <property type="component" value="Unassembled WGS sequence"/>
</dbReference>
<dbReference type="InterPro" id="IPR050950">
    <property type="entry name" value="HTH-type_LysR_regulators"/>
</dbReference>
<dbReference type="InterPro" id="IPR036390">
    <property type="entry name" value="WH_DNA-bd_sf"/>
</dbReference>
<dbReference type="EMBL" id="CP017476">
    <property type="protein sequence ID" value="AOW15832.1"/>
    <property type="molecule type" value="Genomic_DNA"/>
</dbReference>
<dbReference type="SUPFAM" id="SSF53850">
    <property type="entry name" value="Periplasmic binding protein-like II"/>
    <property type="match status" value="1"/>
</dbReference>
<protein>
    <submittedName>
        <fullName evidence="6">LysR family transcriptional regulator</fullName>
    </submittedName>
</protein>
<evidence type="ECO:0000313" key="6">
    <source>
        <dbReference type="EMBL" id="AOW15832.1"/>
    </source>
</evidence>
<dbReference type="GO" id="GO:0003700">
    <property type="term" value="F:DNA-binding transcription factor activity"/>
    <property type="evidence" value="ECO:0007669"/>
    <property type="project" value="InterPro"/>
</dbReference>
<dbReference type="STRING" id="1763535.LPB072_19605"/>
<comment type="similarity">
    <text evidence="1">Belongs to the LysR transcriptional regulatory family.</text>
</comment>
<evidence type="ECO:0000256" key="4">
    <source>
        <dbReference type="ARBA" id="ARBA00023163"/>
    </source>
</evidence>
<dbReference type="AlphaFoldDB" id="A0A167IQM2"/>
<dbReference type="InterPro" id="IPR005119">
    <property type="entry name" value="LysR_subst-bd"/>
</dbReference>
<proteinExistence type="inferred from homology"/>
<dbReference type="GO" id="GO:0003677">
    <property type="term" value="F:DNA binding"/>
    <property type="evidence" value="ECO:0007669"/>
    <property type="project" value="UniProtKB-KW"/>
</dbReference>
<dbReference type="Gene3D" id="3.40.190.290">
    <property type="match status" value="1"/>
</dbReference>
<keyword evidence="3" id="KW-0238">DNA-binding</keyword>
<evidence type="ECO:0000256" key="1">
    <source>
        <dbReference type="ARBA" id="ARBA00009437"/>
    </source>
</evidence>
<dbReference type="EMBL" id="LVWD01000004">
    <property type="protein sequence ID" value="OAD43367.1"/>
    <property type="molecule type" value="Genomic_DNA"/>
</dbReference>
<keyword evidence="8" id="KW-1185">Reference proteome</keyword>
<dbReference type="KEGG" id="hyl:LPB072_19605"/>
<feature type="domain" description="HTH lysR-type" evidence="5">
    <location>
        <begin position="1"/>
        <end position="63"/>
    </location>
</feature>
<dbReference type="Pfam" id="PF00126">
    <property type="entry name" value="HTH_1"/>
    <property type="match status" value="1"/>
</dbReference>
<dbReference type="Proteomes" id="UP000185680">
    <property type="component" value="Chromosome"/>
</dbReference>
<dbReference type="Gene3D" id="1.10.10.10">
    <property type="entry name" value="Winged helix-like DNA-binding domain superfamily/Winged helix DNA-binding domain"/>
    <property type="match status" value="1"/>
</dbReference>
<keyword evidence="2" id="KW-0805">Transcription regulation</keyword>
<dbReference type="PANTHER" id="PTHR30419:SF8">
    <property type="entry name" value="NITROGEN ASSIMILATION TRANSCRIPTIONAL ACTIVATOR-RELATED"/>
    <property type="match status" value="1"/>
</dbReference>
<name>A0A167IQM2_9BURK</name>
<evidence type="ECO:0000256" key="2">
    <source>
        <dbReference type="ARBA" id="ARBA00023015"/>
    </source>
</evidence>
<dbReference type="PANTHER" id="PTHR30419">
    <property type="entry name" value="HTH-TYPE TRANSCRIPTIONAL REGULATOR YBHD"/>
    <property type="match status" value="1"/>
</dbReference>
<dbReference type="InterPro" id="IPR036388">
    <property type="entry name" value="WH-like_DNA-bd_sf"/>
</dbReference>
<keyword evidence="4" id="KW-0804">Transcription</keyword>
<evidence type="ECO:0000313" key="7">
    <source>
        <dbReference type="EMBL" id="OAD43367.1"/>
    </source>
</evidence>
<gene>
    <name evidence="6" type="ORF">LPB072_19605</name>
    <name evidence="7" type="ORF">LPB72_04945</name>
</gene>
<evidence type="ECO:0000313" key="9">
    <source>
        <dbReference type="Proteomes" id="UP000185680"/>
    </source>
</evidence>
<reference evidence="7 8" key="1">
    <citation type="submission" date="2016-02" db="EMBL/GenBank/DDBJ databases">
        <title>Draft genome sequence of Hydrogenophaga sp. LPB0072.</title>
        <authorList>
            <person name="Shin S.-K."/>
            <person name="Yi H."/>
        </authorList>
    </citation>
    <scope>NUCLEOTIDE SEQUENCE [LARGE SCALE GENOMIC DNA]</scope>
    <source>
        <strain evidence="7 8">LPB0072</strain>
    </source>
</reference>
<sequence length="303" mass="33832">MISRQLQDTALRYFLEVVRCGSISEASNRLSVAGSAISRHIAHLEELLGTSLFDRHARGMVPNAAGERLAVHAIKSAHDAERLVHDVRAMQGMEQGRVRIAATEGFSMEFLPRLISDFTRRHPGIQFHLGVHPPSESTKRVLNGDVDIGVVMSRGVDKDIQIEHIQPSPVMAVMVPQHPLARAKQISLTQLQPYPLALPEADTTVRQLFDIACHWRRLRLEPVLTCSHISGLIGFLRHSPEGVTISGEITTRYQVERGELVSVRLRDRGLDLRNIEVQTLLGRSMSRSAQAFLDYLKSQLSKP</sequence>
<organism evidence="6 9">
    <name type="scientific">Hydrogenophaga crassostreae</name>
    <dbReference type="NCBI Taxonomy" id="1763535"/>
    <lineage>
        <taxon>Bacteria</taxon>
        <taxon>Pseudomonadati</taxon>
        <taxon>Pseudomonadota</taxon>
        <taxon>Betaproteobacteria</taxon>
        <taxon>Burkholderiales</taxon>
        <taxon>Comamonadaceae</taxon>
        <taxon>Hydrogenophaga</taxon>
    </lineage>
</organism>
<reference evidence="6 9" key="2">
    <citation type="submission" date="2016-10" db="EMBL/GenBank/DDBJ databases">
        <title>Hydorgenophaga sp. LPB0072 isolated from gastropod.</title>
        <authorList>
            <person name="Kim E."/>
            <person name="Yi H."/>
        </authorList>
    </citation>
    <scope>NUCLEOTIDE SEQUENCE [LARGE SCALE GENOMIC DNA]</scope>
    <source>
        <strain evidence="6 9">LPB0072</strain>
    </source>
</reference>
<dbReference type="SUPFAM" id="SSF46785">
    <property type="entry name" value="Winged helix' DNA-binding domain"/>
    <property type="match status" value="1"/>
</dbReference>
<dbReference type="PROSITE" id="PS50931">
    <property type="entry name" value="HTH_LYSR"/>
    <property type="match status" value="1"/>
</dbReference>
<evidence type="ECO:0000256" key="3">
    <source>
        <dbReference type="ARBA" id="ARBA00023125"/>
    </source>
</evidence>
<dbReference type="GO" id="GO:0005829">
    <property type="term" value="C:cytosol"/>
    <property type="evidence" value="ECO:0007669"/>
    <property type="project" value="TreeGrafter"/>
</dbReference>
<evidence type="ECO:0000259" key="5">
    <source>
        <dbReference type="PROSITE" id="PS50931"/>
    </source>
</evidence>